<protein>
    <submittedName>
        <fullName evidence="1">Uncharacterized protein</fullName>
    </submittedName>
</protein>
<dbReference type="AlphaFoldDB" id="A0A7Y0S5H3"/>
<reference evidence="1 2" key="1">
    <citation type="submission" date="2020-04" db="EMBL/GenBank/DDBJ databases">
        <title>Whole-genome sequencing of Vibrio spp. from China reveals different genetic environments of blaCTX-M-14 among diverse lineages.</title>
        <authorList>
            <person name="Zheng Z."/>
            <person name="Ye L."/>
            <person name="Chen S."/>
        </authorList>
    </citation>
    <scope>NUCLEOTIDE SEQUENCE [LARGE SCALE GENOMIC DNA]</scope>
    <source>
        <strain evidence="1 2">Vb0574</strain>
    </source>
</reference>
<gene>
    <name evidence="1" type="ORF">HKB21_14125</name>
</gene>
<comment type="caution">
    <text evidence="1">The sequence shown here is derived from an EMBL/GenBank/DDBJ whole genome shotgun (WGS) entry which is preliminary data.</text>
</comment>
<sequence length="88" mass="9841">MKMPRVVTKPTTKANPLPIRFAGNERAGLTTLGNDIKSESMNSSSSSLTVSAKSMKPNSYESRLIFIRQHSYEEIIDAINQVKLNMIR</sequence>
<dbReference type="Proteomes" id="UP000555836">
    <property type="component" value="Unassembled WGS sequence"/>
</dbReference>
<name>A0A7Y0S5H3_VIBPH</name>
<dbReference type="EMBL" id="JABCLD010001443">
    <property type="protein sequence ID" value="NMU26756.1"/>
    <property type="molecule type" value="Genomic_DNA"/>
</dbReference>
<dbReference type="RefSeq" id="WP_131162812.1">
    <property type="nucleotide sequence ID" value="NZ_CP187439.1"/>
</dbReference>
<accession>A0A7Y0S5H3</accession>
<organism evidence="1 2">
    <name type="scientific">Vibrio parahaemolyticus</name>
    <dbReference type="NCBI Taxonomy" id="670"/>
    <lineage>
        <taxon>Bacteria</taxon>
        <taxon>Pseudomonadati</taxon>
        <taxon>Pseudomonadota</taxon>
        <taxon>Gammaproteobacteria</taxon>
        <taxon>Vibrionales</taxon>
        <taxon>Vibrionaceae</taxon>
        <taxon>Vibrio</taxon>
    </lineage>
</organism>
<proteinExistence type="predicted"/>
<evidence type="ECO:0000313" key="2">
    <source>
        <dbReference type="Proteomes" id="UP000555836"/>
    </source>
</evidence>
<evidence type="ECO:0000313" key="1">
    <source>
        <dbReference type="EMBL" id="NMU26756.1"/>
    </source>
</evidence>